<feature type="compositionally biased region" description="Polar residues" evidence="1">
    <location>
        <begin position="17"/>
        <end position="37"/>
    </location>
</feature>
<comment type="caution">
    <text evidence="2">The sequence shown here is derived from an EMBL/GenBank/DDBJ whole genome shotgun (WGS) entry which is preliminary data.</text>
</comment>
<gene>
    <name evidence="2" type="ORF">A1O7_02717</name>
</gene>
<dbReference type="OrthoDB" id="10390935at2759"/>
<name>W9WVF7_9EURO</name>
<dbReference type="AlphaFoldDB" id="W9WVF7"/>
<dbReference type="GeneID" id="19177323"/>
<dbReference type="VEuPathDB" id="FungiDB:A1O7_02717"/>
<accession>W9WVF7</accession>
<organism evidence="2 3">
    <name type="scientific">Cladophialophora yegresii CBS 114405</name>
    <dbReference type="NCBI Taxonomy" id="1182544"/>
    <lineage>
        <taxon>Eukaryota</taxon>
        <taxon>Fungi</taxon>
        <taxon>Dikarya</taxon>
        <taxon>Ascomycota</taxon>
        <taxon>Pezizomycotina</taxon>
        <taxon>Eurotiomycetes</taxon>
        <taxon>Chaetothyriomycetidae</taxon>
        <taxon>Chaetothyriales</taxon>
        <taxon>Herpotrichiellaceae</taxon>
        <taxon>Cladophialophora</taxon>
    </lineage>
</organism>
<keyword evidence="3" id="KW-1185">Reference proteome</keyword>
<sequence length="294" mass="31828">MDAGARDANQDIRGAQMNGQEPPTRGSASYLPQQGSTLDRGDGQFHPASVRGPPVFLSPKHQALITPKQIPSNWNATRQHAGNPNLATTEDHGQLQRGWKGFAQGGFLADDARLQNTAPPYAPQIPRDGHEPGGNIQKPPIRSEAVKVLSNGRTSIWQEYQPGPVYNQGFPCNTARKDPGSLTERGGGDLLNLNCMERKQSTQKAVDGLIIRTPAQVNPPKSEIEMNAGDNAMEDLRNLNDYFRTFSTTGNRRTGGQLEGSRDAGMTELMNSNRGVSEGAPIPVPTGQDRITTK</sequence>
<feature type="compositionally biased region" description="Basic and acidic residues" evidence="1">
    <location>
        <begin position="1"/>
        <end position="10"/>
    </location>
</feature>
<dbReference type="STRING" id="1182544.W9WVF7"/>
<evidence type="ECO:0000313" key="2">
    <source>
        <dbReference type="EMBL" id="EXJ62284.1"/>
    </source>
</evidence>
<dbReference type="RefSeq" id="XP_007754938.1">
    <property type="nucleotide sequence ID" value="XM_007756748.1"/>
</dbReference>
<protein>
    <submittedName>
        <fullName evidence="2">Uncharacterized protein</fullName>
    </submittedName>
</protein>
<feature type="region of interest" description="Disordered" evidence="1">
    <location>
        <begin position="1"/>
        <end position="56"/>
    </location>
</feature>
<evidence type="ECO:0000313" key="3">
    <source>
        <dbReference type="Proteomes" id="UP000019473"/>
    </source>
</evidence>
<reference evidence="2 3" key="1">
    <citation type="submission" date="2013-03" db="EMBL/GenBank/DDBJ databases">
        <title>The Genome Sequence of Cladophialophora yegresii CBS 114405.</title>
        <authorList>
            <consortium name="The Broad Institute Genomics Platform"/>
            <person name="Cuomo C."/>
            <person name="de Hoog S."/>
            <person name="Gorbushina A."/>
            <person name="Walker B."/>
            <person name="Young S.K."/>
            <person name="Zeng Q."/>
            <person name="Gargeya S."/>
            <person name="Fitzgerald M."/>
            <person name="Haas B."/>
            <person name="Abouelleil A."/>
            <person name="Allen A.W."/>
            <person name="Alvarado L."/>
            <person name="Arachchi H.M."/>
            <person name="Berlin A.M."/>
            <person name="Chapman S.B."/>
            <person name="Gainer-Dewar J."/>
            <person name="Goldberg J."/>
            <person name="Griggs A."/>
            <person name="Gujja S."/>
            <person name="Hansen M."/>
            <person name="Howarth C."/>
            <person name="Imamovic A."/>
            <person name="Ireland A."/>
            <person name="Larimer J."/>
            <person name="McCowan C."/>
            <person name="Murphy C."/>
            <person name="Pearson M."/>
            <person name="Poon T.W."/>
            <person name="Priest M."/>
            <person name="Roberts A."/>
            <person name="Saif S."/>
            <person name="Shea T."/>
            <person name="Sisk P."/>
            <person name="Sykes S."/>
            <person name="Wortman J."/>
            <person name="Nusbaum C."/>
            <person name="Birren B."/>
        </authorList>
    </citation>
    <scope>NUCLEOTIDE SEQUENCE [LARGE SCALE GENOMIC DNA]</scope>
    <source>
        <strain evidence="2 3">CBS 114405</strain>
    </source>
</reference>
<evidence type="ECO:0000256" key="1">
    <source>
        <dbReference type="SAM" id="MobiDB-lite"/>
    </source>
</evidence>
<proteinExistence type="predicted"/>
<dbReference type="EMBL" id="AMGW01000002">
    <property type="protein sequence ID" value="EXJ62284.1"/>
    <property type="molecule type" value="Genomic_DNA"/>
</dbReference>
<feature type="region of interest" description="Disordered" evidence="1">
    <location>
        <begin position="119"/>
        <end position="141"/>
    </location>
</feature>
<dbReference type="HOGENOM" id="CLU_946668_0_0_1"/>
<feature type="region of interest" description="Disordered" evidence="1">
    <location>
        <begin position="248"/>
        <end position="294"/>
    </location>
</feature>
<dbReference type="Proteomes" id="UP000019473">
    <property type="component" value="Unassembled WGS sequence"/>
</dbReference>